<sequence length="181" mass="19921">MSALPDRRTVLRAGLATAGTAALATAATTAAAGPAEARPFTLRPQDVSRWMTAYLKAWQTKDADGVVQLFTRDAIYQAVPGLPDQMFHGRQEIHDYWTSVTAPQAGMTYLQGTPLVNGNQADLEIWVYFQQPSETDGTLQWVTLIETNVLTFASPTLVSRNIEYNRILDGRVDPPAGWGRR</sequence>
<comment type="caution">
    <text evidence="3">The sequence shown here is derived from an EMBL/GenBank/DDBJ whole genome shotgun (WGS) entry which is preliminary data.</text>
</comment>
<evidence type="ECO:0000313" key="3">
    <source>
        <dbReference type="EMBL" id="GAA4881689.1"/>
    </source>
</evidence>
<evidence type="ECO:0000313" key="4">
    <source>
        <dbReference type="Proteomes" id="UP001501752"/>
    </source>
</evidence>
<protein>
    <recommendedName>
        <fullName evidence="2">SnoaL-like domain-containing protein</fullName>
    </recommendedName>
</protein>
<feature type="domain" description="SnoaL-like" evidence="2">
    <location>
        <begin position="52"/>
        <end position="135"/>
    </location>
</feature>
<dbReference type="Gene3D" id="3.10.450.50">
    <property type="match status" value="1"/>
</dbReference>
<feature type="signal peptide" evidence="1">
    <location>
        <begin position="1"/>
        <end position="26"/>
    </location>
</feature>
<name>A0ABP9EL41_9ACTN</name>
<dbReference type="InterPro" id="IPR032710">
    <property type="entry name" value="NTF2-like_dom_sf"/>
</dbReference>
<evidence type="ECO:0000256" key="1">
    <source>
        <dbReference type="SAM" id="SignalP"/>
    </source>
</evidence>
<dbReference type="RefSeq" id="WP_345701174.1">
    <property type="nucleotide sequence ID" value="NZ_BAABIS010000001.1"/>
</dbReference>
<dbReference type="Pfam" id="PF12680">
    <property type="entry name" value="SnoaL_2"/>
    <property type="match status" value="1"/>
</dbReference>
<proteinExistence type="predicted"/>
<dbReference type="PROSITE" id="PS51318">
    <property type="entry name" value="TAT"/>
    <property type="match status" value="1"/>
</dbReference>
<accession>A0ABP9EL41</accession>
<dbReference type="EMBL" id="BAABIS010000001">
    <property type="protein sequence ID" value="GAA4881689.1"/>
    <property type="molecule type" value="Genomic_DNA"/>
</dbReference>
<dbReference type="Proteomes" id="UP001501752">
    <property type="component" value="Unassembled WGS sequence"/>
</dbReference>
<organism evidence="3 4">
    <name type="scientific">Kitasatospora terrestris</name>
    <dbReference type="NCBI Taxonomy" id="258051"/>
    <lineage>
        <taxon>Bacteria</taxon>
        <taxon>Bacillati</taxon>
        <taxon>Actinomycetota</taxon>
        <taxon>Actinomycetes</taxon>
        <taxon>Kitasatosporales</taxon>
        <taxon>Streptomycetaceae</taxon>
        <taxon>Kitasatospora</taxon>
    </lineage>
</organism>
<keyword evidence="4" id="KW-1185">Reference proteome</keyword>
<keyword evidence="1" id="KW-0732">Signal</keyword>
<evidence type="ECO:0000259" key="2">
    <source>
        <dbReference type="Pfam" id="PF12680"/>
    </source>
</evidence>
<dbReference type="InterPro" id="IPR006311">
    <property type="entry name" value="TAT_signal"/>
</dbReference>
<dbReference type="SUPFAM" id="SSF54427">
    <property type="entry name" value="NTF2-like"/>
    <property type="match status" value="1"/>
</dbReference>
<reference evidence="4" key="1">
    <citation type="journal article" date="2019" name="Int. J. Syst. Evol. Microbiol.">
        <title>The Global Catalogue of Microorganisms (GCM) 10K type strain sequencing project: providing services to taxonomists for standard genome sequencing and annotation.</title>
        <authorList>
            <consortium name="The Broad Institute Genomics Platform"/>
            <consortium name="The Broad Institute Genome Sequencing Center for Infectious Disease"/>
            <person name="Wu L."/>
            <person name="Ma J."/>
        </authorList>
    </citation>
    <scope>NUCLEOTIDE SEQUENCE [LARGE SCALE GENOMIC DNA]</scope>
    <source>
        <strain evidence="4">JCM 13006</strain>
    </source>
</reference>
<dbReference type="InterPro" id="IPR037401">
    <property type="entry name" value="SnoaL-like"/>
</dbReference>
<feature type="chain" id="PRO_5047122981" description="SnoaL-like domain-containing protein" evidence="1">
    <location>
        <begin position="27"/>
        <end position="181"/>
    </location>
</feature>
<gene>
    <name evidence="3" type="ORF">GCM10023235_72630</name>
</gene>